<organism evidence="2 3">
    <name type="scientific">Vicia faba</name>
    <name type="common">Broad bean</name>
    <name type="synonym">Faba vulgaris</name>
    <dbReference type="NCBI Taxonomy" id="3906"/>
    <lineage>
        <taxon>Eukaryota</taxon>
        <taxon>Viridiplantae</taxon>
        <taxon>Streptophyta</taxon>
        <taxon>Embryophyta</taxon>
        <taxon>Tracheophyta</taxon>
        <taxon>Spermatophyta</taxon>
        <taxon>Magnoliopsida</taxon>
        <taxon>eudicotyledons</taxon>
        <taxon>Gunneridae</taxon>
        <taxon>Pentapetalae</taxon>
        <taxon>rosids</taxon>
        <taxon>fabids</taxon>
        <taxon>Fabales</taxon>
        <taxon>Fabaceae</taxon>
        <taxon>Papilionoideae</taxon>
        <taxon>50 kb inversion clade</taxon>
        <taxon>NPAAA clade</taxon>
        <taxon>Hologalegina</taxon>
        <taxon>IRL clade</taxon>
        <taxon>Fabeae</taxon>
        <taxon>Vicia</taxon>
    </lineage>
</organism>
<sequence>MALPETNFILGKYNRIQILVYSARNLEDTKCHHHVKTYKISLKEGCFAEDSLSHINLDYGSHSLIPVLPPLCGLLIIGGKEVTYCNADVLETILIEDSNTIAYGMKEKVTGLQIKHLGDTSIAYSISCVDQGTVYIGSKYGDSQLIKLDLKAESRECKSFEIVCQFGANYGLLYDSPQNEWSRSAGVDEQMLNEDEKGIKGTWSIKASDDRVYLILSYVQASSSFVLKPNGEMDEKKMEGLYYEAQSLFCHEAIHNQLLQVTSES</sequence>
<dbReference type="InterPro" id="IPR018846">
    <property type="entry name" value="Beta-prop_RSE1/DDB1/CPSF1_1st"/>
</dbReference>
<evidence type="ECO:0000313" key="2">
    <source>
        <dbReference type="EMBL" id="CAI8601492.1"/>
    </source>
</evidence>
<dbReference type="Pfam" id="PF10433">
    <property type="entry name" value="Beta-prop_RSE1_1st"/>
    <property type="match status" value="1"/>
</dbReference>
<dbReference type="PANTHER" id="PTHR10644">
    <property type="entry name" value="DNA REPAIR/RNA PROCESSING CPSF FAMILY"/>
    <property type="match status" value="1"/>
</dbReference>
<dbReference type="Proteomes" id="UP001157006">
    <property type="component" value="Chromosome 2"/>
</dbReference>
<name>A0AAV0ZU82_VICFA</name>
<dbReference type="InterPro" id="IPR015943">
    <property type="entry name" value="WD40/YVTN_repeat-like_dom_sf"/>
</dbReference>
<evidence type="ECO:0000313" key="3">
    <source>
        <dbReference type="Proteomes" id="UP001157006"/>
    </source>
</evidence>
<accession>A0AAV0ZU82</accession>
<evidence type="ECO:0000259" key="1">
    <source>
        <dbReference type="Pfam" id="PF10433"/>
    </source>
</evidence>
<dbReference type="Gene3D" id="2.130.10.10">
    <property type="entry name" value="YVTN repeat-like/Quinoprotein amine dehydrogenase"/>
    <property type="match status" value="2"/>
</dbReference>
<gene>
    <name evidence="2" type="ORF">VFH_II275120</name>
</gene>
<keyword evidence="3" id="KW-1185">Reference proteome</keyword>
<feature type="domain" description="RSE1/DDB1/CPSF1 first beta-propeller" evidence="1">
    <location>
        <begin position="106"/>
        <end position="157"/>
    </location>
</feature>
<dbReference type="InterPro" id="IPR050358">
    <property type="entry name" value="RSE1/DDB1/CFT1"/>
</dbReference>
<protein>
    <recommendedName>
        <fullName evidence="1">RSE1/DDB1/CPSF1 first beta-propeller domain-containing protein</fullName>
    </recommendedName>
</protein>
<proteinExistence type="predicted"/>
<dbReference type="AlphaFoldDB" id="A0AAV0ZU82"/>
<reference evidence="2 3" key="1">
    <citation type="submission" date="2023-01" db="EMBL/GenBank/DDBJ databases">
        <authorList>
            <person name="Kreplak J."/>
        </authorList>
    </citation>
    <scope>NUCLEOTIDE SEQUENCE [LARGE SCALE GENOMIC DNA]</scope>
</reference>
<dbReference type="EMBL" id="OX451737">
    <property type="protein sequence ID" value="CAI8601492.1"/>
    <property type="molecule type" value="Genomic_DNA"/>
</dbReference>